<accession>A0A2H1WM09</accession>
<reference evidence="1" key="1">
    <citation type="submission" date="2016-07" db="EMBL/GenBank/DDBJ databases">
        <authorList>
            <person name="Bretaudeau A."/>
        </authorList>
    </citation>
    <scope>NUCLEOTIDE SEQUENCE</scope>
    <source>
        <strain evidence="1">Rice</strain>
        <tissue evidence="1">Whole body</tissue>
    </source>
</reference>
<protein>
    <submittedName>
        <fullName evidence="1">SFRICE_004591</fullName>
    </submittedName>
</protein>
<gene>
    <name evidence="1" type="ORF">SFRICE_004591</name>
</gene>
<sequence>MVSDDAAYDGARLPMRNLFTRALKTPRLYPSGNTDSGIGFHSLAIRTRKEPYLKSERDSSSLAHVLSVKQE</sequence>
<dbReference type="AlphaFoldDB" id="A0A2H1WM09"/>
<name>A0A2H1WM09_SPOFR</name>
<evidence type="ECO:0000313" key="1">
    <source>
        <dbReference type="EMBL" id="SOQ54110.1"/>
    </source>
</evidence>
<proteinExistence type="predicted"/>
<organism evidence="1">
    <name type="scientific">Spodoptera frugiperda</name>
    <name type="common">Fall armyworm</name>
    <dbReference type="NCBI Taxonomy" id="7108"/>
    <lineage>
        <taxon>Eukaryota</taxon>
        <taxon>Metazoa</taxon>
        <taxon>Ecdysozoa</taxon>
        <taxon>Arthropoda</taxon>
        <taxon>Hexapoda</taxon>
        <taxon>Insecta</taxon>
        <taxon>Pterygota</taxon>
        <taxon>Neoptera</taxon>
        <taxon>Endopterygota</taxon>
        <taxon>Lepidoptera</taxon>
        <taxon>Glossata</taxon>
        <taxon>Ditrysia</taxon>
        <taxon>Noctuoidea</taxon>
        <taxon>Noctuidae</taxon>
        <taxon>Amphipyrinae</taxon>
        <taxon>Spodoptera</taxon>
    </lineage>
</organism>
<dbReference type="EMBL" id="ODYU01009579">
    <property type="protein sequence ID" value="SOQ54110.1"/>
    <property type="molecule type" value="Genomic_DNA"/>
</dbReference>